<keyword evidence="11" id="KW-1185">Reference proteome</keyword>
<feature type="compositionally biased region" description="Basic and acidic residues" evidence="8">
    <location>
        <begin position="62"/>
        <end position="73"/>
    </location>
</feature>
<protein>
    <recommendedName>
        <fullName evidence="3">ubiquitinyl hydrolase 1</fullName>
        <ecNumber evidence="3">3.4.19.12</ecNumber>
    </recommendedName>
</protein>
<proteinExistence type="inferred from homology"/>
<dbReference type="PROSITE" id="PS50235">
    <property type="entry name" value="USP_3"/>
    <property type="match status" value="1"/>
</dbReference>
<feature type="domain" description="USP" evidence="9">
    <location>
        <begin position="232"/>
        <end position="1104"/>
    </location>
</feature>
<feature type="region of interest" description="Disordered" evidence="8">
    <location>
        <begin position="802"/>
        <end position="887"/>
    </location>
</feature>
<evidence type="ECO:0000256" key="7">
    <source>
        <dbReference type="ARBA" id="ARBA00022807"/>
    </source>
</evidence>
<dbReference type="PANTHER" id="PTHR21646:SF24">
    <property type="entry name" value="UBIQUITIN CARBOXYL-TERMINAL HYDROLASE"/>
    <property type="match status" value="1"/>
</dbReference>
<dbReference type="EC" id="3.4.19.12" evidence="3"/>
<feature type="region of interest" description="Disordered" evidence="8">
    <location>
        <begin position="723"/>
        <end position="786"/>
    </location>
</feature>
<dbReference type="CDD" id="cd02674">
    <property type="entry name" value="Peptidase_C19R"/>
    <property type="match status" value="1"/>
</dbReference>
<dbReference type="PROSITE" id="PS00973">
    <property type="entry name" value="USP_2"/>
    <property type="match status" value="1"/>
</dbReference>
<feature type="compositionally biased region" description="Basic residues" evidence="8">
    <location>
        <begin position="835"/>
        <end position="855"/>
    </location>
</feature>
<sequence>MSRPEDLPRSASPLKRRAPSLPPDDSPAPNADAAEDVDMISVPATSDDVPMGDSEPVLGTDHGAREGHTEKPKAGAQDSPGPGENGQDIPGRSSGLEADRASVEETQAGSEHEEDVSAAGAPLADDAQGQDQDQERGGDNGNASADRKVQGQKAFSSNSEDAADSDAKTVDTVATSASLEPLNQSPSPADASLESVINKKAKANRSGRNSPAPLSLGTRGRHGQSDRVVGQTGLNNLGNTCYMNSALQCIRSVEELTKYFLANEHEEELNYDNPLGHNGAIARAYGFLLKQIYKSPPPSTVAPRSFKDAVGRCAPQFSGWQQQDTQEFLGFLLDGLQEDLNRIKKKPYIPKPDSTDEMVNDQDAIRELAAQVWDIHKQRDDSIISDLFTGLYKSTLVCPECAKVSITFDPFTNLTLPLPIQNVWSRKVKFFPLNDVPVFLNVEIDKTASIKALKDFISIRVGVPSERMIGAEEYRDKFFKIYEDDQQASGEITRDDIPAFFELESQPTNTKSKTKKKPKIYYSSYDKEDIPGWDDPSAARMVVPVLHRLNPRSNKESRIQSAKNSENISPPHFIMLKPEEAQDEDIIRRKVLEKVATFTTWSALSSLHQEDTAEHTDSDQLLVTTSDVDSSGDATVTAQSVEGEDDLVDVSMQDIIQGDAASHQEAERSQGTLKKFSRRRPDWIKPDVYLDGQLQNLFDMSYFSEDTLVPTGWQAVGTNSERLFPRLDARKPRPSTPSHSDEDMPSPSGSGTASEESGTEESGDVPETAAQTRMADEPSEEESDASLPDLQACLKPTWNFPSAGTVPNDVQDINKTPNLPLRPQKDSKLRGGKSGGKKKVKGHKTYSKKGTKRWKQQQQQQQQAARQSFKRNSYVDEDPEWGSKADGGPLVRLGEGILVDWDPAAWDVVFGGQEADGDARTTATGNPTFLNLDILKDPQLEAKSQARKTRANRGISLDDCLKEFEKDEILSEDDKWYCPRCKEHRRAAKKFDLWKTPDILIVHLKRFSSSGTRRDKIDVTVDFPIEGLDITQRVLEREDGKQEIYDLIAIDDHMGGLGGGHYTAFAKNFVNKEWYKFDDSFATPVKNPESMITSHAYLLFYRRRSEHVLGGTRFEEIVRRFDTVDEEDDDDAAINSQGSESR</sequence>
<name>A0ABR1PBD3_DIAER</name>
<evidence type="ECO:0000256" key="4">
    <source>
        <dbReference type="ARBA" id="ARBA00022670"/>
    </source>
</evidence>
<evidence type="ECO:0000259" key="9">
    <source>
        <dbReference type="PROSITE" id="PS50235"/>
    </source>
</evidence>
<comment type="similarity">
    <text evidence="2">Belongs to the peptidase C19 family.</text>
</comment>
<comment type="caution">
    <text evidence="10">The sequence shown here is derived from an EMBL/GenBank/DDBJ whole genome shotgun (WGS) entry which is preliminary data.</text>
</comment>
<dbReference type="Pfam" id="PF00443">
    <property type="entry name" value="UCH"/>
    <property type="match status" value="1"/>
</dbReference>
<keyword evidence="5" id="KW-0833">Ubl conjugation pathway</keyword>
<dbReference type="SUPFAM" id="SSF54001">
    <property type="entry name" value="Cysteine proteinases"/>
    <property type="match status" value="1"/>
</dbReference>
<keyword evidence="4" id="KW-0645">Protease</keyword>
<feature type="compositionally biased region" description="Low complexity" evidence="8">
    <location>
        <begin position="745"/>
        <end position="756"/>
    </location>
</feature>
<keyword evidence="7" id="KW-0788">Thiol protease</keyword>
<evidence type="ECO:0000256" key="5">
    <source>
        <dbReference type="ARBA" id="ARBA00022786"/>
    </source>
</evidence>
<dbReference type="EMBL" id="JAKNSF020000022">
    <property type="protein sequence ID" value="KAK7731636.1"/>
    <property type="molecule type" value="Genomic_DNA"/>
</dbReference>
<evidence type="ECO:0000256" key="8">
    <source>
        <dbReference type="SAM" id="MobiDB-lite"/>
    </source>
</evidence>
<evidence type="ECO:0000256" key="1">
    <source>
        <dbReference type="ARBA" id="ARBA00000707"/>
    </source>
</evidence>
<dbReference type="InterPro" id="IPR038765">
    <property type="entry name" value="Papain-like_cys_pep_sf"/>
</dbReference>
<dbReference type="InterPro" id="IPR028889">
    <property type="entry name" value="USP"/>
</dbReference>
<feature type="region of interest" description="Disordered" evidence="8">
    <location>
        <begin position="1"/>
        <end position="171"/>
    </location>
</feature>
<dbReference type="InterPro" id="IPR001394">
    <property type="entry name" value="Peptidase_C19_UCH"/>
</dbReference>
<feature type="compositionally biased region" description="Low complexity" evidence="8">
    <location>
        <begin position="118"/>
        <end position="131"/>
    </location>
</feature>
<dbReference type="PANTHER" id="PTHR21646">
    <property type="entry name" value="UBIQUITIN CARBOXYL-TERMINAL HYDROLASE"/>
    <property type="match status" value="1"/>
</dbReference>
<evidence type="ECO:0000256" key="6">
    <source>
        <dbReference type="ARBA" id="ARBA00022801"/>
    </source>
</evidence>
<evidence type="ECO:0000256" key="3">
    <source>
        <dbReference type="ARBA" id="ARBA00012759"/>
    </source>
</evidence>
<evidence type="ECO:0000313" key="11">
    <source>
        <dbReference type="Proteomes" id="UP001430848"/>
    </source>
</evidence>
<accession>A0ABR1PBD3</accession>
<dbReference type="InterPro" id="IPR050185">
    <property type="entry name" value="Ub_carboxyl-term_hydrolase"/>
</dbReference>
<evidence type="ECO:0000256" key="2">
    <source>
        <dbReference type="ARBA" id="ARBA00009085"/>
    </source>
</evidence>
<feature type="region of interest" description="Disordered" evidence="8">
    <location>
        <begin position="200"/>
        <end position="225"/>
    </location>
</feature>
<organism evidence="10 11">
    <name type="scientific">Diaporthe eres</name>
    <name type="common">Phomopsis oblonga</name>
    <dbReference type="NCBI Taxonomy" id="83184"/>
    <lineage>
        <taxon>Eukaryota</taxon>
        <taxon>Fungi</taxon>
        <taxon>Dikarya</taxon>
        <taxon>Ascomycota</taxon>
        <taxon>Pezizomycotina</taxon>
        <taxon>Sordariomycetes</taxon>
        <taxon>Sordariomycetidae</taxon>
        <taxon>Diaporthales</taxon>
        <taxon>Diaporthaceae</taxon>
        <taxon>Diaporthe</taxon>
        <taxon>Diaporthe eres species complex</taxon>
    </lineage>
</organism>
<reference evidence="10 11" key="1">
    <citation type="submission" date="2024-02" db="EMBL/GenBank/DDBJ databases">
        <title>De novo assembly and annotation of 12 fungi associated with fruit tree decline syndrome in Ontario, Canada.</title>
        <authorList>
            <person name="Sulman M."/>
            <person name="Ellouze W."/>
            <person name="Ilyukhin E."/>
        </authorList>
    </citation>
    <scope>NUCLEOTIDE SEQUENCE [LARGE SCALE GENOMIC DNA]</scope>
    <source>
        <strain evidence="10 11">M169</strain>
    </source>
</reference>
<dbReference type="Gene3D" id="3.90.70.10">
    <property type="entry name" value="Cysteine proteinases"/>
    <property type="match status" value="2"/>
</dbReference>
<gene>
    <name evidence="10" type="ORF">SLS63_005323</name>
</gene>
<dbReference type="Proteomes" id="UP001430848">
    <property type="component" value="Unassembled WGS sequence"/>
</dbReference>
<comment type="catalytic activity">
    <reaction evidence="1">
        <text>Thiol-dependent hydrolysis of ester, thioester, amide, peptide and isopeptide bonds formed by the C-terminal Gly of ubiquitin (a 76-residue protein attached to proteins as an intracellular targeting signal).</text>
        <dbReference type="EC" id="3.4.19.12"/>
    </reaction>
</comment>
<dbReference type="InterPro" id="IPR018200">
    <property type="entry name" value="USP_CS"/>
</dbReference>
<evidence type="ECO:0000313" key="10">
    <source>
        <dbReference type="EMBL" id="KAK7731636.1"/>
    </source>
</evidence>
<keyword evidence="6" id="KW-0378">Hydrolase</keyword>
<dbReference type="PROSITE" id="PS00972">
    <property type="entry name" value="USP_1"/>
    <property type="match status" value="1"/>
</dbReference>